<keyword evidence="2" id="KW-1185">Reference proteome</keyword>
<dbReference type="EMBL" id="JBHSHL010000038">
    <property type="protein sequence ID" value="MFC4805182.1"/>
    <property type="molecule type" value="Genomic_DNA"/>
</dbReference>
<protein>
    <submittedName>
        <fullName evidence="1">Uncharacterized protein</fullName>
    </submittedName>
</protein>
<proteinExistence type="predicted"/>
<evidence type="ECO:0000313" key="1">
    <source>
        <dbReference type="EMBL" id="MFC4805182.1"/>
    </source>
</evidence>
<reference evidence="2" key="1">
    <citation type="journal article" date="2019" name="Int. J. Syst. Evol. Microbiol.">
        <title>The Global Catalogue of Microorganisms (GCM) 10K type strain sequencing project: providing services to taxonomists for standard genome sequencing and annotation.</title>
        <authorList>
            <consortium name="The Broad Institute Genomics Platform"/>
            <consortium name="The Broad Institute Genome Sequencing Center for Infectious Disease"/>
            <person name="Wu L."/>
            <person name="Ma J."/>
        </authorList>
    </citation>
    <scope>NUCLEOTIDE SEQUENCE [LARGE SCALE GENOMIC DNA]</scope>
    <source>
        <strain evidence="2">CCUG 46385</strain>
    </source>
</reference>
<accession>A0ABV9QL67</accession>
<name>A0ABV9QL67_9FIRM</name>
<organism evidence="1 2">
    <name type="scientific">Filifactor villosus</name>
    <dbReference type="NCBI Taxonomy" id="29374"/>
    <lineage>
        <taxon>Bacteria</taxon>
        <taxon>Bacillati</taxon>
        <taxon>Bacillota</taxon>
        <taxon>Clostridia</taxon>
        <taxon>Peptostreptococcales</taxon>
        <taxon>Filifactoraceae</taxon>
        <taxon>Filifactor</taxon>
    </lineage>
</organism>
<comment type="caution">
    <text evidence="1">The sequence shown here is derived from an EMBL/GenBank/DDBJ whole genome shotgun (WGS) entry which is preliminary data.</text>
</comment>
<evidence type="ECO:0000313" key="2">
    <source>
        <dbReference type="Proteomes" id="UP001595916"/>
    </source>
</evidence>
<gene>
    <name evidence="1" type="ORF">ACFO4R_08810</name>
</gene>
<dbReference type="RefSeq" id="WP_379788725.1">
    <property type="nucleotide sequence ID" value="NZ_JBHSHL010000038.1"/>
</dbReference>
<dbReference type="Proteomes" id="UP001595916">
    <property type="component" value="Unassembled WGS sequence"/>
</dbReference>
<sequence>MKDLIENNYYSENKSFMYYLHEENRFNIEALNDLCEYIRAQKTVDKETCKKLFFIQIQILKHIIYHFDSNDMSVIKDLPSEYSHYLDDLQKSVEVYIEKWR</sequence>